<dbReference type="Gene3D" id="3.40.50.150">
    <property type="entry name" value="Vaccinia Virus protein VP39"/>
    <property type="match status" value="1"/>
</dbReference>
<comment type="caution">
    <text evidence="1">The sequence shown here is derived from an EMBL/GenBank/DDBJ whole genome shotgun (WGS) entry which is preliminary data.</text>
</comment>
<dbReference type="SUPFAM" id="SSF53335">
    <property type="entry name" value="S-adenosyl-L-methionine-dependent methyltransferases"/>
    <property type="match status" value="1"/>
</dbReference>
<name>A0A370TEM2_9HELO</name>
<dbReference type="Proteomes" id="UP000254866">
    <property type="component" value="Unassembled WGS sequence"/>
</dbReference>
<accession>A0A370TEM2</accession>
<dbReference type="EMBL" id="NPIC01000009">
    <property type="protein sequence ID" value="RDL33090.1"/>
    <property type="molecule type" value="Genomic_DNA"/>
</dbReference>
<dbReference type="InterPro" id="IPR029063">
    <property type="entry name" value="SAM-dependent_MTases_sf"/>
</dbReference>
<evidence type="ECO:0000313" key="1">
    <source>
        <dbReference type="EMBL" id="RDL33090.1"/>
    </source>
</evidence>
<dbReference type="Pfam" id="PF10294">
    <property type="entry name" value="Methyltransf_16"/>
    <property type="match status" value="1"/>
</dbReference>
<protein>
    <recommendedName>
        <fullName evidence="3">S-adenosyl-L-methionine-dependent methyltransferase</fullName>
    </recommendedName>
</protein>
<dbReference type="OrthoDB" id="433955at2759"/>
<reference evidence="1 2" key="1">
    <citation type="journal article" date="2018" name="IMA Fungus">
        <title>IMA Genome-F 9: Draft genome sequence of Annulohypoxylon stygium, Aspergillus mulundensis, Berkeleyomyces basicola (syn. Thielaviopsis basicola), Ceratocystis smalleyi, two Cercospora beticola strains, Coleophoma cylindrospora, Fusarium fracticaudum, Phialophora cf. hyalina, and Morchella septimelata.</title>
        <authorList>
            <person name="Wingfield B.D."/>
            <person name="Bills G.F."/>
            <person name="Dong Y."/>
            <person name="Huang W."/>
            <person name="Nel W.J."/>
            <person name="Swalarsk-Parry B.S."/>
            <person name="Vaghefi N."/>
            <person name="Wilken P.M."/>
            <person name="An Z."/>
            <person name="de Beer Z.W."/>
            <person name="De Vos L."/>
            <person name="Chen L."/>
            <person name="Duong T.A."/>
            <person name="Gao Y."/>
            <person name="Hammerbacher A."/>
            <person name="Kikkert J.R."/>
            <person name="Li Y."/>
            <person name="Li H."/>
            <person name="Li K."/>
            <person name="Li Q."/>
            <person name="Liu X."/>
            <person name="Ma X."/>
            <person name="Naidoo K."/>
            <person name="Pethybridge S.J."/>
            <person name="Sun J."/>
            <person name="Steenkamp E.T."/>
            <person name="van der Nest M.A."/>
            <person name="van Wyk S."/>
            <person name="Wingfield M.J."/>
            <person name="Xiong C."/>
            <person name="Yue Q."/>
            <person name="Zhang X."/>
        </authorList>
    </citation>
    <scope>NUCLEOTIDE SEQUENCE [LARGE SCALE GENOMIC DNA]</scope>
    <source>
        <strain evidence="1 2">BP 5553</strain>
    </source>
</reference>
<dbReference type="GeneID" id="43601378"/>
<dbReference type="PANTHER" id="PTHR14614">
    <property type="entry name" value="HEPATOCELLULAR CARCINOMA-ASSOCIATED ANTIGEN"/>
    <property type="match status" value="1"/>
</dbReference>
<dbReference type="RefSeq" id="XP_031866583.1">
    <property type="nucleotide sequence ID" value="XM_032017152.1"/>
</dbReference>
<dbReference type="STRING" id="2656787.A0A370TEM2"/>
<dbReference type="GO" id="GO:0008757">
    <property type="term" value="F:S-adenosylmethionine-dependent methyltransferase activity"/>
    <property type="evidence" value="ECO:0007669"/>
    <property type="project" value="UniProtKB-ARBA"/>
</dbReference>
<proteinExistence type="predicted"/>
<sequence>MGSISIDVLDLPRLRDEPTFQTLIETLQVLELNPSRWADSKSELTVAEDTTGVSRWLTSIMKNSFDWLQDLTHPDSDGITAAEQLEMLWDLASQRMSERCGRNAMGELSRTWTIPKSEDHPTLNIEIREPPLTGDNLGFKTWGTAWAIAQIFSDFRKDYLSHLLPGNRINTFTTATGATFTQPQTRVLELGAGTGLLGLAAAAVWGANVTMTDLEVIQDNLLFNARKNAGILEGRGVNVQCGVLDWKEPEKQLPLCWDKEFEIVMASDPLYDDGHPSLVAKMIKQHLKPIQGSRAMVAVPMRDSNTVRMASKLLSIMASYGFKILHEGAEICRDDWASDEDEVKCRWWIWGLSGDEITR</sequence>
<dbReference type="GO" id="GO:0005829">
    <property type="term" value="C:cytosol"/>
    <property type="evidence" value="ECO:0007669"/>
    <property type="project" value="TreeGrafter"/>
</dbReference>
<dbReference type="InterPro" id="IPR019410">
    <property type="entry name" value="Methyltransf_16"/>
</dbReference>
<dbReference type="AlphaFoldDB" id="A0A370TEM2"/>
<dbReference type="PANTHER" id="PTHR14614:SF156">
    <property type="entry name" value="PROTEIN-LYSINE N-METHYLTRANSFERASE EFM2"/>
    <property type="match status" value="1"/>
</dbReference>
<organism evidence="1 2">
    <name type="scientific">Venustampulla echinocandica</name>
    <dbReference type="NCBI Taxonomy" id="2656787"/>
    <lineage>
        <taxon>Eukaryota</taxon>
        <taxon>Fungi</taxon>
        <taxon>Dikarya</taxon>
        <taxon>Ascomycota</taxon>
        <taxon>Pezizomycotina</taxon>
        <taxon>Leotiomycetes</taxon>
        <taxon>Helotiales</taxon>
        <taxon>Pleuroascaceae</taxon>
        <taxon>Venustampulla</taxon>
    </lineage>
</organism>
<gene>
    <name evidence="1" type="ORF">BP5553_08529</name>
</gene>
<evidence type="ECO:0008006" key="3">
    <source>
        <dbReference type="Google" id="ProtNLM"/>
    </source>
</evidence>
<keyword evidence="2" id="KW-1185">Reference proteome</keyword>
<evidence type="ECO:0000313" key="2">
    <source>
        <dbReference type="Proteomes" id="UP000254866"/>
    </source>
</evidence>